<feature type="compositionally biased region" description="Polar residues" evidence="1">
    <location>
        <begin position="14"/>
        <end position="29"/>
    </location>
</feature>
<gene>
    <name evidence="2" type="ORF">QQF64_032447</name>
</gene>
<dbReference type="Proteomes" id="UP001558613">
    <property type="component" value="Unassembled WGS sequence"/>
</dbReference>
<evidence type="ECO:0000313" key="3">
    <source>
        <dbReference type="Proteomes" id="UP001558613"/>
    </source>
</evidence>
<reference evidence="2 3" key="1">
    <citation type="submission" date="2023-09" db="EMBL/GenBank/DDBJ databases">
        <authorList>
            <person name="Wang M."/>
        </authorList>
    </citation>
    <scope>NUCLEOTIDE SEQUENCE [LARGE SCALE GENOMIC DNA]</scope>
    <source>
        <strain evidence="2">GT-2023</strain>
        <tissue evidence="2">Liver</tissue>
    </source>
</reference>
<evidence type="ECO:0000256" key="1">
    <source>
        <dbReference type="SAM" id="MobiDB-lite"/>
    </source>
</evidence>
<protein>
    <submittedName>
        <fullName evidence="2">Uncharacterized protein</fullName>
    </submittedName>
</protein>
<comment type="caution">
    <text evidence="2">The sequence shown here is derived from an EMBL/GenBank/DDBJ whole genome shotgun (WGS) entry which is preliminary data.</text>
</comment>
<sequence>MECRLAPGCLLGSTPPTLLMQSANTSQPSPGKEQKRKRGRQKRDGTPASEHLLPPQLFLQTITIDTIGKSHLFPHTANDRGRTSHLHTAGAIR</sequence>
<name>A0ABR3MZU1_9TELE</name>
<evidence type="ECO:0000313" key="2">
    <source>
        <dbReference type="EMBL" id="KAL1270158.1"/>
    </source>
</evidence>
<feature type="region of interest" description="Disordered" evidence="1">
    <location>
        <begin position="73"/>
        <end position="93"/>
    </location>
</feature>
<accession>A0ABR3MZU1</accession>
<dbReference type="EMBL" id="JAYMGO010000008">
    <property type="protein sequence ID" value="KAL1270158.1"/>
    <property type="molecule type" value="Genomic_DNA"/>
</dbReference>
<organism evidence="2 3">
    <name type="scientific">Cirrhinus molitorella</name>
    <name type="common">mud carp</name>
    <dbReference type="NCBI Taxonomy" id="172907"/>
    <lineage>
        <taxon>Eukaryota</taxon>
        <taxon>Metazoa</taxon>
        <taxon>Chordata</taxon>
        <taxon>Craniata</taxon>
        <taxon>Vertebrata</taxon>
        <taxon>Euteleostomi</taxon>
        <taxon>Actinopterygii</taxon>
        <taxon>Neopterygii</taxon>
        <taxon>Teleostei</taxon>
        <taxon>Ostariophysi</taxon>
        <taxon>Cypriniformes</taxon>
        <taxon>Cyprinidae</taxon>
        <taxon>Labeoninae</taxon>
        <taxon>Labeonini</taxon>
        <taxon>Cirrhinus</taxon>
    </lineage>
</organism>
<keyword evidence="3" id="KW-1185">Reference proteome</keyword>
<feature type="region of interest" description="Disordered" evidence="1">
    <location>
        <begin position="1"/>
        <end position="54"/>
    </location>
</feature>
<proteinExistence type="predicted"/>